<name>A0A3E4QVL6_9ACTN</name>
<dbReference type="InterPro" id="IPR043473">
    <property type="entry name" value="S2_sf_CoV"/>
</dbReference>
<feature type="domain" description="ABC-2 type transporter transmembrane" evidence="6">
    <location>
        <begin position="385"/>
        <end position="709"/>
    </location>
</feature>
<feature type="transmembrane region" description="Helical" evidence="5">
    <location>
        <begin position="690"/>
        <end position="711"/>
    </location>
</feature>
<evidence type="ECO:0000313" key="8">
    <source>
        <dbReference type="Proteomes" id="UP000260943"/>
    </source>
</evidence>
<dbReference type="SUPFAM" id="SSF109775">
    <property type="entry name" value="Mannose-6-phosphate receptor binding protein 1 (Tip47), C-terminal domain"/>
    <property type="match status" value="1"/>
</dbReference>
<dbReference type="GO" id="GO:0016020">
    <property type="term" value="C:membrane"/>
    <property type="evidence" value="ECO:0007669"/>
    <property type="project" value="UniProtKB-SubCell"/>
</dbReference>
<dbReference type="EMBL" id="QSRJ01000003">
    <property type="protein sequence ID" value="RGL11230.1"/>
    <property type="molecule type" value="Genomic_DNA"/>
</dbReference>
<dbReference type="InterPro" id="IPR051328">
    <property type="entry name" value="T7SS_ABC-Transporter"/>
</dbReference>
<dbReference type="PANTHER" id="PTHR43077">
    <property type="entry name" value="TRANSPORT PERMEASE YVFS-RELATED"/>
    <property type="match status" value="1"/>
</dbReference>
<evidence type="ECO:0000256" key="4">
    <source>
        <dbReference type="ARBA" id="ARBA00023136"/>
    </source>
</evidence>
<evidence type="ECO:0000313" key="7">
    <source>
        <dbReference type="EMBL" id="RGL11230.1"/>
    </source>
</evidence>
<comment type="caution">
    <text evidence="7">The sequence shown here is derived from an EMBL/GenBank/DDBJ whole genome shotgun (WGS) entry which is preliminary data.</text>
</comment>
<keyword evidence="4 5" id="KW-0472">Membrane</keyword>
<reference evidence="7 8" key="1">
    <citation type="submission" date="2018-08" db="EMBL/GenBank/DDBJ databases">
        <title>A genome reference for cultivated species of the human gut microbiota.</title>
        <authorList>
            <person name="Zou Y."/>
            <person name="Xue W."/>
            <person name="Luo G."/>
        </authorList>
    </citation>
    <scope>NUCLEOTIDE SEQUENCE [LARGE SCALE GENOMIC DNA]</scope>
    <source>
        <strain evidence="7 8">TF08-14</strain>
    </source>
</reference>
<dbReference type="SUPFAM" id="SSF111474">
    <property type="entry name" value="Coronavirus S2 glycoprotein"/>
    <property type="match status" value="1"/>
</dbReference>
<comment type="subcellular location">
    <subcellularLocation>
        <location evidence="1">Membrane</location>
        <topology evidence="1">Multi-pass membrane protein</topology>
    </subcellularLocation>
</comment>
<dbReference type="AlphaFoldDB" id="A0A3E4QVL6"/>
<evidence type="ECO:0000256" key="5">
    <source>
        <dbReference type="SAM" id="Phobius"/>
    </source>
</evidence>
<dbReference type="GO" id="GO:0140359">
    <property type="term" value="F:ABC-type transporter activity"/>
    <property type="evidence" value="ECO:0007669"/>
    <property type="project" value="InterPro"/>
</dbReference>
<dbReference type="Proteomes" id="UP000260943">
    <property type="component" value="Unassembled WGS sequence"/>
</dbReference>
<dbReference type="NCBIfam" id="TIGR03062">
    <property type="entry name" value="pip_yhgE_Cterm"/>
    <property type="match status" value="1"/>
</dbReference>
<dbReference type="PANTHER" id="PTHR43077:SF10">
    <property type="entry name" value="TRANSPORT PERMEASE PROTEIN"/>
    <property type="match status" value="1"/>
</dbReference>
<feature type="domain" description="ABC-2 type transporter transmembrane" evidence="6">
    <location>
        <begin position="17"/>
        <end position="201"/>
    </location>
</feature>
<evidence type="ECO:0000256" key="3">
    <source>
        <dbReference type="ARBA" id="ARBA00022989"/>
    </source>
</evidence>
<sequence>MKNIINLFKHDLSNIRKSVIGLIVMVGLVIVPVLYAWFNIAGSWDPYGNTGNLKVAVANSDEGYTSDLIPIKINMGDNVTSALRANDALDWVFVDEDAAIEGVKSGEYYAAVVIPQEFSADMMTLFSTEVKHSEIIYYENQKANAIAPRVTDKGASTVRQQIDETFTQTIGDIGLATSSSLLEFMDSDEVKNYVSNLSSTLDGGISSLRDAASTAGSFGGLMGSTSSLVSSAGDLLGTSGETSDRSQELLTDAKAGLASVQGALGDSADSINDALASVSGSFDDVSSAVDDVFDAAGTQSQDTQDQMNALADKVGAQASKIEAITADVEALKQKLPDNALKPRLEARLNDIITSLTSVSTKQRQLESRLRQAASDLASGLANAQQARADVIALIDEAKQTLSQVKGDYDETLKGQAEELKSSVENIASSASGISDNVDATVDSLKSASGSLAADLGNVQRVLTNTSSTLNASADDLQQMKAELDEAVQNGDLQKIRELIGNDPEALSEALAAPVGLDRHAVYHIKNYGSAMAPFYTILSLWVGGIILAAMLKVGVDDSVKMQLAPVRLHELYLGRFMLFAMLSLLQSTLVCAGDILFFEIQCESPLLFLATGWLAGFVFCNIIYTLTVSFGDIGKALAVVLLVMQVAGSGGTFPIEMTADFFQMVYPFLPFTHGINAMHAAMAGSYGMEYWVEMGTLASYLIPSLALGLVFRRPVIRANNWIIEKLEETKLM</sequence>
<dbReference type="InterPro" id="IPR017501">
    <property type="entry name" value="Phage_infect_YhgE_C"/>
</dbReference>
<feature type="transmembrane region" description="Helical" evidence="5">
    <location>
        <begin position="604"/>
        <end position="624"/>
    </location>
</feature>
<gene>
    <name evidence="7" type="ORF">DXC81_03725</name>
</gene>
<dbReference type="Gene3D" id="3.40.1710.10">
    <property type="entry name" value="abc type-2 transporter like domain"/>
    <property type="match status" value="1"/>
</dbReference>
<dbReference type="Gene3D" id="1.20.5.300">
    <property type="match status" value="1"/>
</dbReference>
<protein>
    <submittedName>
        <fullName evidence="7">YhgE/Pip domain-containing protein</fullName>
    </submittedName>
</protein>
<feature type="transmembrane region" description="Helical" evidence="5">
    <location>
        <begin position="576"/>
        <end position="598"/>
    </location>
</feature>
<evidence type="ECO:0000259" key="6">
    <source>
        <dbReference type="Pfam" id="PF12698"/>
    </source>
</evidence>
<accession>A0A3E4QVL6</accession>
<dbReference type="InterPro" id="IPR013525">
    <property type="entry name" value="ABC2_TM"/>
</dbReference>
<dbReference type="Pfam" id="PF12698">
    <property type="entry name" value="ABC2_membrane_3"/>
    <property type="match status" value="2"/>
</dbReference>
<feature type="transmembrane region" description="Helical" evidence="5">
    <location>
        <begin position="20"/>
        <end position="38"/>
    </location>
</feature>
<evidence type="ECO:0000256" key="2">
    <source>
        <dbReference type="ARBA" id="ARBA00022692"/>
    </source>
</evidence>
<keyword evidence="2 5" id="KW-0812">Transmembrane</keyword>
<dbReference type="RefSeq" id="WP_117679238.1">
    <property type="nucleotide sequence ID" value="NZ_CATVUE010000002.1"/>
</dbReference>
<dbReference type="InterPro" id="IPR017500">
    <property type="entry name" value="Phage_infect_YhgE_N"/>
</dbReference>
<organism evidence="7 8">
    <name type="scientific">Collinsella tanakaei</name>
    <dbReference type="NCBI Taxonomy" id="626935"/>
    <lineage>
        <taxon>Bacteria</taxon>
        <taxon>Bacillati</taxon>
        <taxon>Actinomycetota</taxon>
        <taxon>Coriobacteriia</taxon>
        <taxon>Coriobacteriales</taxon>
        <taxon>Coriobacteriaceae</taxon>
        <taxon>Collinsella</taxon>
    </lineage>
</organism>
<keyword evidence="3 5" id="KW-1133">Transmembrane helix</keyword>
<dbReference type="Gene3D" id="1.20.1170.10">
    <property type="match status" value="1"/>
</dbReference>
<proteinExistence type="predicted"/>
<feature type="transmembrane region" description="Helical" evidence="5">
    <location>
        <begin position="534"/>
        <end position="555"/>
    </location>
</feature>
<dbReference type="NCBIfam" id="TIGR03061">
    <property type="entry name" value="pip_yhgE_Nterm"/>
    <property type="match status" value="1"/>
</dbReference>
<feature type="transmembrane region" description="Helical" evidence="5">
    <location>
        <begin position="636"/>
        <end position="655"/>
    </location>
</feature>
<evidence type="ECO:0000256" key="1">
    <source>
        <dbReference type="ARBA" id="ARBA00004141"/>
    </source>
</evidence>